<evidence type="ECO:0008006" key="4">
    <source>
        <dbReference type="Google" id="ProtNLM"/>
    </source>
</evidence>
<dbReference type="RefSeq" id="WP_155696209.1">
    <property type="nucleotide sequence ID" value="NZ_WOCD01000005.1"/>
</dbReference>
<accession>A0A6N8F9Q4</accession>
<protein>
    <recommendedName>
        <fullName evidence="4">Cyanophycinase</fullName>
    </recommendedName>
</protein>
<feature type="chain" id="PRO_5026921872" description="Cyanophycinase" evidence="1">
    <location>
        <begin position="25"/>
        <end position="431"/>
    </location>
</feature>
<gene>
    <name evidence="2" type="ORF">GNP35_11260</name>
</gene>
<name>A0A6N8F9Q4_9GAMM</name>
<reference evidence="2 3" key="1">
    <citation type="submission" date="2019-11" db="EMBL/GenBank/DDBJ databases">
        <title>P. haliotis isolates from Z. marina roots.</title>
        <authorList>
            <person name="Cohen M."/>
            <person name="Jospin G."/>
            <person name="Eisen J.A."/>
            <person name="Coil D.A."/>
        </authorList>
    </citation>
    <scope>NUCLEOTIDE SEQUENCE [LARGE SCALE GENOMIC DNA]</scope>
    <source>
        <strain evidence="2 3">UCD-MCMsp1aY</strain>
    </source>
</reference>
<organism evidence="2 3">
    <name type="scientific">Psychrosphaera haliotis</name>
    <dbReference type="NCBI Taxonomy" id="555083"/>
    <lineage>
        <taxon>Bacteria</taxon>
        <taxon>Pseudomonadati</taxon>
        <taxon>Pseudomonadota</taxon>
        <taxon>Gammaproteobacteria</taxon>
        <taxon>Alteromonadales</taxon>
        <taxon>Pseudoalteromonadaceae</taxon>
        <taxon>Psychrosphaera</taxon>
    </lineage>
</organism>
<comment type="caution">
    <text evidence="2">The sequence shown here is derived from an EMBL/GenBank/DDBJ whole genome shotgun (WGS) entry which is preliminary data.</text>
</comment>
<dbReference type="Gene3D" id="3.40.50.880">
    <property type="match status" value="1"/>
</dbReference>
<proteinExistence type="predicted"/>
<feature type="signal peptide" evidence="1">
    <location>
        <begin position="1"/>
        <end position="24"/>
    </location>
</feature>
<sequence length="431" mass="49023">MFRYFKLTSYFLLVFLISTQPVYAEKFGTVLIGGGLDVCTSAHSQHCKTKLAVNENSHSTHRYLLNTKNINTLASLYYADPSIQTKQMHEFLTNIGKLNELSKSYTEKGLSHFFRKSNLPDATKLDAFHWQMILDVFQERVIATRFLQRDRYKNVNIDVFNSKQLFVAKALREFVDNVSGDNILIVTAANRDAFEDVYWLIKTFEQFDLDVKWMPLDLAVAEIWRTTDISSSDKVEAACKSINETRHKIAKRYFRDRIYGDLNEELIESCSEPDKVIDLVEEADGIYFHDGDPIVLRDSLMINDIEPNHVWKRILSRHQNKQITLAFNGGAIRALGGNEGRNGFVIQGSSKDSLNDGFGIYSNLEASKKHVKGNEPLMSMAGLGLFDGISFDSEFNNISRQGRLFGLLAMMKLPYGIGIDERNSTGDKTKC</sequence>
<dbReference type="Proteomes" id="UP000439994">
    <property type="component" value="Unassembled WGS sequence"/>
</dbReference>
<dbReference type="OrthoDB" id="9799980at2"/>
<dbReference type="AlphaFoldDB" id="A0A6N8F9Q4"/>
<evidence type="ECO:0000313" key="2">
    <source>
        <dbReference type="EMBL" id="MUH73008.1"/>
    </source>
</evidence>
<evidence type="ECO:0000313" key="3">
    <source>
        <dbReference type="Proteomes" id="UP000439994"/>
    </source>
</evidence>
<dbReference type="EMBL" id="WOCD01000005">
    <property type="protein sequence ID" value="MUH73008.1"/>
    <property type="molecule type" value="Genomic_DNA"/>
</dbReference>
<dbReference type="InterPro" id="IPR029062">
    <property type="entry name" value="Class_I_gatase-like"/>
</dbReference>
<keyword evidence="3" id="KW-1185">Reference proteome</keyword>
<evidence type="ECO:0000256" key="1">
    <source>
        <dbReference type="SAM" id="SignalP"/>
    </source>
</evidence>
<keyword evidence="1" id="KW-0732">Signal</keyword>